<comment type="caution">
    <text evidence="1">The sequence shown here is derived from an EMBL/GenBank/DDBJ whole genome shotgun (WGS) entry which is preliminary data.</text>
</comment>
<proteinExistence type="predicted"/>
<name>A0A538T9S8_UNCEI</name>
<accession>A0A538T9S8</accession>
<evidence type="ECO:0000313" key="2">
    <source>
        <dbReference type="Proteomes" id="UP000316852"/>
    </source>
</evidence>
<sequence length="199" mass="22241">MSAVLLIRLKITDLTAWTALETGRRLLDPGYTLTRIVREQLLLFEPEAGARADSFEPRLGEAVRHSNFFVNPNKESYRFLTAAERGKTWSPPEGAWGILARTREETADEGLKRRLLREHPMPGLAAIRRAKLWWIWSRGPDGGASIASVSRALGTLHDQKHGLLVNPHSEAAADLTEATRWDVVERFLIDPAPAFRAAA</sequence>
<evidence type="ECO:0000313" key="1">
    <source>
        <dbReference type="EMBL" id="TMQ60389.1"/>
    </source>
</evidence>
<protein>
    <submittedName>
        <fullName evidence="1">Uncharacterized protein</fullName>
    </submittedName>
</protein>
<gene>
    <name evidence="1" type="ORF">E6K76_01770</name>
</gene>
<reference evidence="1 2" key="1">
    <citation type="journal article" date="2019" name="Nat. Microbiol.">
        <title>Mediterranean grassland soil C-N compound turnover is dependent on rainfall and depth, and is mediated by genomically divergent microorganisms.</title>
        <authorList>
            <person name="Diamond S."/>
            <person name="Andeer P.F."/>
            <person name="Li Z."/>
            <person name="Crits-Christoph A."/>
            <person name="Burstein D."/>
            <person name="Anantharaman K."/>
            <person name="Lane K.R."/>
            <person name="Thomas B.C."/>
            <person name="Pan C."/>
            <person name="Northen T.R."/>
            <person name="Banfield J.F."/>
        </authorList>
    </citation>
    <scope>NUCLEOTIDE SEQUENCE [LARGE SCALE GENOMIC DNA]</scope>
    <source>
        <strain evidence="1">WS_6</strain>
    </source>
</reference>
<organism evidence="1 2">
    <name type="scientific">Eiseniibacteriota bacterium</name>
    <dbReference type="NCBI Taxonomy" id="2212470"/>
    <lineage>
        <taxon>Bacteria</taxon>
        <taxon>Candidatus Eiseniibacteriota</taxon>
    </lineage>
</organism>
<dbReference type="EMBL" id="VBOW01000014">
    <property type="protein sequence ID" value="TMQ60389.1"/>
    <property type="molecule type" value="Genomic_DNA"/>
</dbReference>
<dbReference type="AlphaFoldDB" id="A0A538T9S8"/>
<dbReference type="Proteomes" id="UP000316852">
    <property type="component" value="Unassembled WGS sequence"/>
</dbReference>